<feature type="domain" description="Indole-3-glycerol phosphate synthase" evidence="17">
    <location>
        <begin position="5"/>
        <end position="255"/>
    </location>
</feature>
<evidence type="ECO:0000256" key="11">
    <source>
        <dbReference type="ARBA" id="ARBA00023235"/>
    </source>
</evidence>
<evidence type="ECO:0000256" key="15">
    <source>
        <dbReference type="HAMAP-Rule" id="MF_00134"/>
    </source>
</evidence>
<proteinExistence type="inferred from homology"/>
<dbReference type="Gene3D" id="3.20.20.70">
    <property type="entry name" value="Aldolase class I"/>
    <property type="match status" value="2"/>
</dbReference>
<dbReference type="NCBIfam" id="NF006945">
    <property type="entry name" value="PRK09427.1"/>
    <property type="match status" value="1"/>
</dbReference>
<dbReference type="SUPFAM" id="SSF51366">
    <property type="entry name" value="Ribulose-phoshate binding barrel"/>
    <property type="match status" value="2"/>
</dbReference>
<name>A0ABT3A5A7_9ALTE</name>
<keyword evidence="7 15" id="KW-0028">Amino-acid biosynthesis</keyword>
<dbReference type="EMBL" id="JAOWKX010000002">
    <property type="protein sequence ID" value="MCV2883859.1"/>
    <property type="molecule type" value="Genomic_DNA"/>
</dbReference>
<comment type="catalytic activity">
    <reaction evidence="1 16">
        <text>N-(5-phospho-beta-D-ribosyl)anthranilate = 1-(2-carboxyphenylamino)-1-deoxy-D-ribulose 5-phosphate</text>
        <dbReference type="Rhea" id="RHEA:21540"/>
        <dbReference type="ChEBI" id="CHEBI:18277"/>
        <dbReference type="ChEBI" id="CHEBI:58613"/>
        <dbReference type="EC" id="5.3.1.24"/>
    </reaction>
</comment>
<evidence type="ECO:0000256" key="3">
    <source>
        <dbReference type="ARBA" id="ARBA00004664"/>
    </source>
</evidence>
<dbReference type="EC" id="5.3.1.24" evidence="16"/>
<keyword evidence="9 15" id="KW-0822">Tryptophan biosynthesis</keyword>
<evidence type="ECO:0000256" key="13">
    <source>
        <dbReference type="ARBA" id="ARBA00023268"/>
    </source>
</evidence>
<dbReference type="GO" id="GO:0004640">
    <property type="term" value="F:phosphoribosylanthranilate isomerase activity"/>
    <property type="evidence" value="ECO:0007669"/>
    <property type="project" value="UniProtKB-EC"/>
</dbReference>
<protein>
    <recommendedName>
        <fullName evidence="15 16">Multifunctional fusion protein</fullName>
    </recommendedName>
    <domain>
        <recommendedName>
            <fullName evidence="15">Indole-3-glycerol phosphate synthase</fullName>
            <shortName evidence="15">IGPS</shortName>
            <ecNumber evidence="15">4.1.1.48</ecNumber>
        </recommendedName>
    </domain>
    <domain>
        <recommendedName>
            <fullName evidence="16">N-(5'-phosphoribosyl)anthranilate isomerase</fullName>
            <shortName evidence="16">PRAI</shortName>
            <ecNumber evidence="16">5.3.1.24</ecNumber>
        </recommendedName>
    </domain>
</protein>
<comment type="catalytic activity">
    <reaction evidence="2 15">
        <text>1-(2-carboxyphenylamino)-1-deoxy-D-ribulose 5-phosphate + H(+) = (1S,2R)-1-C-(indol-3-yl)glycerol 3-phosphate + CO2 + H2O</text>
        <dbReference type="Rhea" id="RHEA:23476"/>
        <dbReference type="ChEBI" id="CHEBI:15377"/>
        <dbReference type="ChEBI" id="CHEBI:15378"/>
        <dbReference type="ChEBI" id="CHEBI:16526"/>
        <dbReference type="ChEBI" id="CHEBI:58613"/>
        <dbReference type="ChEBI" id="CHEBI:58866"/>
        <dbReference type="EC" id="4.1.1.48"/>
    </reaction>
</comment>
<comment type="similarity">
    <text evidence="6">In the C-terminal section; belongs to the TrpF family.</text>
</comment>
<evidence type="ECO:0000256" key="6">
    <source>
        <dbReference type="ARBA" id="ARBA00009847"/>
    </source>
</evidence>
<organism evidence="19 20">
    <name type="scientific">Fluctibacter corallii</name>
    <dbReference type="NCBI Taxonomy" id="2984329"/>
    <lineage>
        <taxon>Bacteria</taxon>
        <taxon>Pseudomonadati</taxon>
        <taxon>Pseudomonadota</taxon>
        <taxon>Gammaproteobacteria</taxon>
        <taxon>Alteromonadales</taxon>
        <taxon>Alteromonadaceae</taxon>
        <taxon>Fluctibacter</taxon>
    </lineage>
</organism>
<comment type="pathway">
    <text evidence="4 15">Amino-acid biosynthesis; L-tryptophan biosynthesis; L-tryptophan from chorismate: step 4/5.</text>
</comment>
<keyword evidence="13" id="KW-0511">Multifunctional enzyme</keyword>
<evidence type="ECO:0000256" key="2">
    <source>
        <dbReference type="ARBA" id="ARBA00001633"/>
    </source>
</evidence>
<dbReference type="Pfam" id="PF00218">
    <property type="entry name" value="IGPS"/>
    <property type="match status" value="1"/>
</dbReference>
<dbReference type="CDD" id="cd00331">
    <property type="entry name" value="IGPS"/>
    <property type="match status" value="1"/>
</dbReference>
<comment type="caution">
    <text evidence="19">The sequence shown here is derived from an EMBL/GenBank/DDBJ whole genome shotgun (WGS) entry which is preliminary data.</text>
</comment>
<keyword evidence="8 15" id="KW-0210">Decarboxylase</keyword>
<dbReference type="HAMAP" id="MF_00135">
    <property type="entry name" value="PRAI"/>
    <property type="match status" value="1"/>
</dbReference>
<sequence>MANVLENIVADKRQEIAKRKSDFPLDAFKQSLAPSNRSFYDALNTEHAGFIFECKKASPSKGLIRERFDLDEIIHAYSPHAACISVLTDEKYFQGKFAYLPYVRERLAQPVLNKDFFVDPYQVYLARYYQADAILLMLSVLSNDEYIALAEIAHSLNLDILTEVSNEEETYRAIELGANIIGINNRNLRDLSTNLAMTEHLAPIIKKHAPNALIISESGIYTHQDVLRLAPLVNGFLVGSSLMAETDLDAAVRALVVGDIKICGITREEDAEAVVNSQANYAGLIFAKQSLRAIAYEQAKRIVERFPFRYVGVFVNEEVSVVAEHARGLGLYAVQLHGNEDEGYRNALKAQLPSHCQIWQAIGVESESPDVTVAYADRVLLDCKVGNQSGGTGQQFDWALLPQNSDLPLVLAGGLNIDNIVNASQLPVNTLDVNSGVEDAPGHKSASKINSLFSTLRQY</sequence>
<accession>A0ABT3A5A7</accession>
<dbReference type="InterPro" id="IPR045186">
    <property type="entry name" value="Indole-3-glycerol_P_synth"/>
</dbReference>
<evidence type="ECO:0000259" key="17">
    <source>
        <dbReference type="Pfam" id="PF00218"/>
    </source>
</evidence>
<keyword evidence="20" id="KW-1185">Reference proteome</keyword>
<gene>
    <name evidence="19" type="primary">trpCF</name>
    <name evidence="15" type="synonym">trpC</name>
    <name evidence="16" type="synonym">trpF</name>
    <name evidence="19" type="ORF">OE749_04035</name>
</gene>
<dbReference type="InterPro" id="IPR001468">
    <property type="entry name" value="Indole-3-GlycerolPSynthase_CS"/>
</dbReference>
<comment type="similarity">
    <text evidence="16">Belongs to the TrpF family.</text>
</comment>
<keyword evidence="10 15" id="KW-0057">Aromatic amino acid biosynthesis</keyword>
<comment type="pathway">
    <text evidence="3 16">Amino-acid biosynthesis; L-tryptophan biosynthesis; L-tryptophan from chorismate: step 3/5.</text>
</comment>
<dbReference type="InterPro" id="IPR001240">
    <property type="entry name" value="PRAI_dom"/>
</dbReference>
<evidence type="ECO:0000256" key="10">
    <source>
        <dbReference type="ARBA" id="ARBA00023141"/>
    </source>
</evidence>
<comment type="similarity">
    <text evidence="15">Belongs to the TrpC family.</text>
</comment>
<dbReference type="PANTHER" id="PTHR22854">
    <property type="entry name" value="TRYPTOPHAN BIOSYNTHESIS PROTEIN"/>
    <property type="match status" value="1"/>
</dbReference>
<keyword evidence="12 15" id="KW-0456">Lyase</keyword>
<dbReference type="Pfam" id="PF00697">
    <property type="entry name" value="PRAI"/>
    <property type="match status" value="1"/>
</dbReference>
<dbReference type="RefSeq" id="WP_263711072.1">
    <property type="nucleotide sequence ID" value="NZ_JAOWKX010000002.1"/>
</dbReference>
<dbReference type="InterPro" id="IPR011060">
    <property type="entry name" value="RibuloseP-bd_barrel"/>
</dbReference>
<dbReference type="InterPro" id="IPR013798">
    <property type="entry name" value="Indole-3-glycerol_P_synth_dom"/>
</dbReference>
<evidence type="ECO:0000313" key="19">
    <source>
        <dbReference type="EMBL" id="MCV2883859.1"/>
    </source>
</evidence>
<dbReference type="PANTHER" id="PTHR22854:SF2">
    <property type="entry name" value="INDOLE-3-GLYCEROL-PHOSPHATE SYNTHASE"/>
    <property type="match status" value="1"/>
</dbReference>
<reference evidence="19 20" key="1">
    <citation type="submission" date="2022-10" db="EMBL/GenBank/DDBJ databases">
        <title>Aestuariibacter sp. AA17 isolated from Montipora capitata coral fragment.</title>
        <authorList>
            <person name="Emsley S.A."/>
            <person name="Pfannmuller K.M."/>
            <person name="Loughran R.M."/>
            <person name="Shlafstein M."/>
            <person name="Papke E."/>
            <person name="Saw J.H."/>
            <person name="Ushijima B."/>
            <person name="Videau P."/>
        </authorList>
    </citation>
    <scope>NUCLEOTIDE SEQUENCE [LARGE SCALE GENOMIC DNA]</scope>
    <source>
        <strain evidence="19 20">AA17</strain>
    </source>
</reference>
<keyword evidence="11 16" id="KW-0413">Isomerase</keyword>
<evidence type="ECO:0000313" key="20">
    <source>
        <dbReference type="Proteomes" id="UP001652504"/>
    </source>
</evidence>
<dbReference type="HAMAP" id="MF_00134_B">
    <property type="entry name" value="IGPS_B"/>
    <property type="match status" value="1"/>
</dbReference>
<feature type="domain" description="N-(5'phosphoribosyl) anthranilate isomerase (PRAI)" evidence="18">
    <location>
        <begin position="260"/>
        <end position="453"/>
    </location>
</feature>
<evidence type="ECO:0000256" key="8">
    <source>
        <dbReference type="ARBA" id="ARBA00022793"/>
    </source>
</evidence>
<dbReference type="EC" id="4.1.1.48" evidence="15"/>
<evidence type="ECO:0000256" key="7">
    <source>
        <dbReference type="ARBA" id="ARBA00022605"/>
    </source>
</evidence>
<evidence type="ECO:0000256" key="5">
    <source>
        <dbReference type="ARBA" id="ARBA00007902"/>
    </source>
</evidence>
<dbReference type="CDD" id="cd00405">
    <property type="entry name" value="PRAI"/>
    <property type="match status" value="1"/>
</dbReference>
<dbReference type="Proteomes" id="UP001652504">
    <property type="component" value="Unassembled WGS sequence"/>
</dbReference>
<evidence type="ECO:0000256" key="4">
    <source>
        <dbReference type="ARBA" id="ARBA00004696"/>
    </source>
</evidence>
<evidence type="ECO:0000256" key="12">
    <source>
        <dbReference type="ARBA" id="ARBA00023239"/>
    </source>
</evidence>
<evidence type="ECO:0000256" key="1">
    <source>
        <dbReference type="ARBA" id="ARBA00001164"/>
    </source>
</evidence>
<dbReference type="GO" id="GO:0004425">
    <property type="term" value="F:indole-3-glycerol-phosphate synthase activity"/>
    <property type="evidence" value="ECO:0007669"/>
    <property type="project" value="UniProtKB-EC"/>
</dbReference>
<dbReference type="InterPro" id="IPR013785">
    <property type="entry name" value="Aldolase_TIM"/>
</dbReference>
<evidence type="ECO:0000256" key="14">
    <source>
        <dbReference type="ARBA" id="ARBA00025592"/>
    </source>
</evidence>
<comment type="function">
    <text evidence="14">Bifunctional enzyme that catalyzes two sequential steps of tryptophan biosynthetic pathway. The first reaction is catalyzed by the isomerase, coded by the TrpF domain; the second reaction is catalyzed by the synthase, coded by the TrpC domain.</text>
</comment>
<comment type="similarity">
    <text evidence="5">In the N-terminal section; belongs to the TrpC family.</text>
</comment>
<evidence type="ECO:0000259" key="18">
    <source>
        <dbReference type="Pfam" id="PF00697"/>
    </source>
</evidence>
<dbReference type="PROSITE" id="PS00614">
    <property type="entry name" value="IGPS"/>
    <property type="match status" value="1"/>
</dbReference>
<evidence type="ECO:0000256" key="16">
    <source>
        <dbReference type="HAMAP-Rule" id="MF_00135"/>
    </source>
</evidence>
<evidence type="ECO:0000256" key="9">
    <source>
        <dbReference type="ARBA" id="ARBA00022822"/>
    </source>
</evidence>